<dbReference type="EMBL" id="EAAA01001997">
    <property type="status" value="NOT_ANNOTATED_CDS"/>
    <property type="molecule type" value="Genomic_DNA"/>
</dbReference>
<dbReference type="InterPro" id="IPR036259">
    <property type="entry name" value="MFS_trans_sf"/>
</dbReference>
<sequence>MEKCEDSGTGTLLENELIETKNHDGSKSIFTRVRTFVAFLSLLQLVQVMGSGYNKSALTSIERRYQLTTFTVGILQSCFHIGNLSVILFVSYFGSKWHRPRVIAFGSLIMASSCVMSALPQFAGGRYGSRYLKFHASSKMINEPSTLRSESFDEPVTLCTSGPPVLPSTTENKARRESDMHNSSLYIFIAVGNVLKGIGHAPLHPLGISFIDDYATPANSAVYIGVISALSLLGPAFGFMLGSLTTSVWVDIGWVNVTTVSITPHHPSWVGAWWVGYLVIAFMMVLVTIPLLLYAKRTPRKKHTVAFVQAVVVSLEPACQEDEFFGEYKPKSNQDRPPRVVSLIAYLDEVKNFGLTLKGLLRDPVFMSITTGFVSLTSFLAASITFIAKYMETQFDLTASLANLLHGCVNLPMAVIGNILGGWIIRRKNLDVQKTLSVIIIGLIVTIVSVGLLFMFGCDENDILGLAEPQRSDCVNDCDCGDVFDPVCDVTSNVTYNSPCHAGCKRTEYINGVQVFFDCSCIAAENRNASIQLTKGSCKRSPCWNELIIFLILMAAASMFAGVSATPSTLTILRVVDPSEKGFAIGIVFVFTRFLAWIPSPVYVGSALDSACLIWSSSSVDGNSNEDHQRCRVYNNNILRRNFFGL</sequence>
<dbReference type="Proteomes" id="UP000008144">
    <property type="component" value="Chromosome 4"/>
</dbReference>
<reference evidence="11" key="2">
    <citation type="journal article" date="2008" name="Genome Biol.">
        <title>Improved genome assembly and evidence-based global gene model set for the chordate Ciona intestinalis: new insight into intron and operon populations.</title>
        <authorList>
            <person name="Satou Y."/>
            <person name="Mineta K."/>
            <person name="Ogasawara M."/>
            <person name="Sasakura Y."/>
            <person name="Shoguchi E."/>
            <person name="Ueno K."/>
            <person name="Yamada L."/>
            <person name="Matsumoto J."/>
            <person name="Wasserscheid J."/>
            <person name="Dewar K."/>
            <person name="Wiley G.B."/>
            <person name="Macmil S.L."/>
            <person name="Roe B.A."/>
            <person name="Zeller R.W."/>
            <person name="Hastings K.E."/>
            <person name="Lemaire P."/>
            <person name="Lindquist E."/>
            <person name="Endo T."/>
            <person name="Hotta K."/>
            <person name="Inaba K."/>
        </authorList>
    </citation>
    <scope>NUCLEOTIDE SEQUENCE [LARGE SCALE GENOMIC DNA]</scope>
    <source>
        <strain evidence="11">wild type</strain>
    </source>
</reference>
<feature type="transmembrane region" description="Helical" evidence="8">
    <location>
        <begin position="400"/>
        <end position="424"/>
    </location>
</feature>
<dbReference type="InterPro" id="IPR036058">
    <property type="entry name" value="Kazal_dom_sf"/>
</dbReference>
<reference evidence="12" key="1">
    <citation type="journal article" date="2002" name="Science">
        <title>The draft genome of Ciona intestinalis: insights into chordate and vertebrate origins.</title>
        <authorList>
            <person name="Dehal P."/>
            <person name="Satou Y."/>
            <person name="Campbell R.K."/>
            <person name="Chapman J."/>
            <person name="Degnan B."/>
            <person name="De Tomaso A."/>
            <person name="Davidson B."/>
            <person name="Di Gregorio A."/>
            <person name="Gelpke M."/>
            <person name="Goodstein D.M."/>
            <person name="Harafuji N."/>
            <person name="Hastings K.E."/>
            <person name="Ho I."/>
            <person name="Hotta K."/>
            <person name="Huang W."/>
            <person name="Kawashima T."/>
            <person name="Lemaire P."/>
            <person name="Martinez D."/>
            <person name="Meinertzhagen I.A."/>
            <person name="Necula S."/>
            <person name="Nonaka M."/>
            <person name="Putnam N."/>
            <person name="Rash S."/>
            <person name="Saiga H."/>
            <person name="Satake M."/>
            <person name="Terry A."/>
            <person name="Yamada L."/>
            <person name="Wang H.G."/>
            <person name="Awazu S."/>
            <person name="Azumi K."/>
            <person name="Boore J."/>
            <person name="Branno M."/>
            <person name="Chin-Bow S."/>
            <person name="DeSantis R."/>
            <person name="Doyle S."/>
            <person name="Francino P."/>
            <person name="Keys D.N."/>
            <person name="Haga S."/>
            <person name="Hayashi H."/>
            <person name="Hino K."/>
            <person name="Imai K.S."/>
            <person name="Inaba K."/>
            <person name="Kano S."/>
            <person name="Kobayashi K."/>
            <person name="Kobayashi M."/>
            <person name="Lee B.I."/>
            <person name="Makabe K.W."/>
            <person name="Manohar C."/>
            <person name="Matassi G."/>
            <person name="Medina M."/>
            <person name="Mochizuki Y."/>
            <person name="Mount S."/>
            <person name="Morishita T."/>
            <person name="Miura S."/>
            <person name="Nakayama A."/>
            <person name="Nishizaka S."/>
            <person name="Nomoto H."/>
            <person name="Ohta F."/>
            <person name="Oishi K."/>
            <person name="Rigoutsos I."/>
            <person name="Sano M."/>
            <person name="Sasaki A."/>
            <person name="Sasakura Y."/>
            <person name="Shoguchi E."/>
            <person name="Shin-i T."/>
            <person name="Spagnuolo A."/>
            <person name="Stainier D."/>
            <person name="Suzuki M.M."/>
            <person name="Tassy O."/>
            <person name="Takatori N."/>
            <person name="Tokuoka M."/>
            <person name="Yagi K."/>
            <person name="Yoshizaki F."/>
            <person name="Wada S."/>
            <person name="Zhang C."/>
            <person name="Hyatt P.D."/>
            <person name="Larimer F."/>
            <person name="Detter C."/>
            <person name="Doggett N."/>
            <person name="Glavina T."/>
            <person name="Hawkins T."/>
            <person name="Richardson P."/>
            <person name="Lucas S."/>
            <person name="Kohara Y."/>
            <person name="Levine M."/>
            <person name="Satoh N."/>
            <person name="Rokhsar D.S."/>
        </authorList>
    </citation>
    <scope>NUCLEOTIDE SEQUENCE [LARGE SCALE GENOMIC DNA]</scope>
</reference>
<dbReference type="HOGENOM" id="CLU_008954_4_0_1"/>
<dbReference type="CDD" id="cd17336">
    <property type="entry name" value="MFS_SLCO_OATP"/>
    <property type="match status" value="1"/>
</dbReference>
<evidence type="ECO:0000256" key="2">
    <source>
        <dbReference type="ARBA" id="ARBA00009657"/>
    </source>
</evidence>
<keyword evidence="6 8" id="KW-0472">Membrane</keyword>
<evidence type="ECO:0000256" key="8">
    <source>
        <dbReference type="RuleBase" id="RU362056"/>
    </source>
</evidence>
<name>F7B262_CIOIN</name>
<dbReference type="InterPro" id="IPR004156">
    <property type="entry name" value="OATP"/>
</dbReference>
<evidence type="ECO:0000256" key="5">
    <source>
        <dbReference type="ARBA" id="ARBA00022989"/>
    </source>
</evidence>
<dbReference type="InParanoid" id="F7B262"/>
<feature type="transmembrane region" description="Helical" evidence="8">
    <location>
        <begin position="221"/>
        <end position="241"/>
    </location>
</feature>
<evidence type="ECO:0000259" key="10">
    <source>
        <dbReference type="PROSITE" id="PS51465"/>
    </source>
</evidence>
<dbReference type="GO" id="GO:0016323">
    <property type="term" value="C:basolateral plasma membrane"/>
    <property type="evidence" value="ECO:0000318"/>
    <property type="project" value="GO_Central"/>
</dbReference>
<dbReference type="GO" id="GO:0006811">
    <property type="term" value="P:monoatomic ion transport"/>
    <property type="evidence" value="ECO:0007669"/>
    <property type="project" value="UniProtKB-KW"/>
</dbReference>
<dbReference type="GO" id="GO:0043252">
    <property type="term" value="P:sodium-independent organic anion transport"/>
    <property type="evidence" value="ECO:0000318"/>
    <property type="project" value="GO_Central"/>
</dbReference>
<dbReference type="GO" id="GO:0015347">
    <property type="term" value="F:sodium-independent organic anion transmembrane transporter activity"/>
    <property type="evidence" value="ECO:0000318"/>
    <property type="project" value="GO_Central"/>
</dbReference>
<reference evidence="11" key="4">
    <citation type="submission" date="2025-09" db="UniProtKB">
        <authorList>
            <consortium name="Ensembl"/>
        </authorList>
    </citation>
    <scope>IDENTIFICATION</scope>
</reference>
<keyword evidence="3" id="KW-1003">Cell membrane</keyword>
<feature type="domain" description="Major facilitator superfamily (MFS) profile" evidence="9">
    <location>
        <begin position="30"/>
        <end position="646"/>
    </location>
</feature>
<dbReference type="InterPro" id="IPR002350">
    <property type="entry name" value="Kazal_dom"/>
</dbReference>
<evidence type="ECO:0000256" key="3">
    <source>
        <dbReference type="ARBA" id="ARBA00022475"/>
    </source>
</evidence>
<feature type="transmembrane region" description="Helical" evidence="8">
    <location>
        <begin position="582"/>
        <end position="600"/>
    </location>
</feature>
<comment type="subcellular location">
    <subcellularLocation>
        <location evidence="1 8">Cell membrane</location>
        <topology evidence="1 8">Multi-pass membrane protein</topology>
    </subcellularLocation>
</comment>
<keyword evidence="5 8" id="KW-1133">Transmembrane helix</keyword>
<feature type="transmembrane region" description="Helical" evidence="8">
    <location>
        <begin position="436"/>
        <end position="456"/>
    </location>
</feature>
<evidence type="ECO:0000256" key="7">
    <source>
        <dbReference type="ARBA" id="ARBA00023157"/>
    </source>
</evidence>
<dbReference type="AlphaFoldDB" id="F7B262"/>
<dbReference type="Ensembl" id="ENSCINT00000024987.2">
    <property type="protein sequence ID" value="ENSCINP00000024741.2"/>
    <property type="gene ID" value="ENSCING00000013493.2"/>
</dbReference>
<keyword evidence="7" id="KW-1015">Disulfide bond</keyword>
<dbReference type="PROSITE" id="PS51465">
    <property type="entry name" value="KAZAL_2"/>
    <property type="match status" value="1"/>
</dbReference>
<evidence type="ECO:0000256" key="6">
    <source>
        <dbReference type="ARBA" id="ARBA00023136"/>
    </source>
</evidence>
<proteinExistence type="inferred from homology"/>
<evidence type="ECO:0000256" key="1">
    <source>
        <dbReference type="ARBA" id="ARBA00004651"/>
    </source>
</evidence>
<comment type="caution">
    <text evidence="8">Lacks conserved residue(s) required for the propagation of feature annotation.</text>
</comment>
<dbReference type="PROSITE" id="PS50850">
    <property type="entry name" value="MFS"/>
    <property type="match status" value="1"/>
</dbReference>
<feature type="transmembrane region" description="Helical" evidence="8">
    <location>
        <begin position="67"/>
        <end position="90"/>
    </location>
</feature>
<dbReference type="GeneTree" id="ENSGT01150000286901"/>
<evidence type="ECO:0000313" key="12">
    <source>
        <dbReference type="Proteomes" id="UP000008144"/>
    </source>
</evidence>
<organism evidence="11 12">
    <name type="scientific">Ciona intestinalis</name>
    <name type="common">Transparent sea squirt</name>
    <name type="synonym">Ascidia intestinalis</name>
    <dbReference type="NCBI Taxonomy" id="7719"/>
    <lineage>
        <taxon>Eukaryota</taxon>
        <taxon>Metazoa</taxon>
        <taxon>Chordata</taxon>
        <taxon>Tunicata</taxon>
        <taxon>Ascidiacea</taxon>
        <taxon>Phlebobranchia</taxon>
        <taxon>Cionidae</taxon>
        <taxon>Ciona</taxon>
    </lineage>
</organism>
<dbReference type="InterPro" id="IPR020846">
    <property type="entry name" value="MFS_dom"/>
</dbReference>
<accession>F7B262</accession>
<dbReference type="SUPFAM" id="SSF100895">
    <property type="entry name" value="Kazal-type serine protease inhibitors"/>
    <property type="match status" value="1"/>
</dbReference>
<feature type="transmembrane region" description="Helical" evidence="8">
    <location>
        <begin position="183"/>
        <end position="201"/>
    </location>
</feature>
<feature type="transmembrane region" description="Helical" evidence="8">
    <location>
        <begin position="365"/>
        <end position="388"/>
    </location>
</feature>
<feature type="transmembrane region" description="Helical" evidence="8">
    <location>
        <begin position="547"/>
        <end position="570"/>
    </location>
</feature>
<feature type="transmembrane region" description="Helical" evidence="8">
    <location>
        <begin position="102"/>
        <end position="123"/>
    </location>
</feature>
<reference evidence="11" key="3">
    <citation type="submission" date="2025-08" db="UniProtKB">
        <authorList>
            <consortium name="Ensembl"/>
        </authorList>
    </citation>
    <scope>IDENTIFICATION</scope>
</reference>
<keyword evidence="4 8" id="KW-0812">Transmembrane</keyword>
<protein>
    <recommendedName>
        <fullName evidence="8">Solute carrier organic anion transporter family member</fullName>
    </recommendedName>
</protein>
<evidence type="ECO:0000313" key="11">
    <source>
        <dbReference type="Ensembl" id="ENSCINP00000024741.2"/>
    </source>
</evidence>
<dbReference type="EMBL" id="EAAA01001996">
    <property type="status" value="NOT_ANNOTATED_CDS"/>
    <property type="molecule type" value="Genomic_DNA"/>
</dbReference>
<dbReference type="PANTHER" id="PTHR11388:SF157">
    <property type="entry name" value="SOLUTE CARRIER ORGANIC ANION TRANSPORTER FAMILY MEMBER 2A1-LIKE"/>
    <property type="match status" value="1"/>
</dbReference>
<dbReference type="Gene3D" id="1.20.1250.20">
    <property type="entry name" value="MFS general substrate transporter like domains"/>
    <property type="match status" value="2"/>
</dbReference>
<evidence type="ECO:0000256" key="4">
    <source>
        <dbReference type="ARBA" id="ARBA00022692"/>
    </source>
</evidence>
<dbReference type="NCBIfam" id="TIGR00805">
    <property type="entry name" value="oat"/>
    <property type="match status" value="1"/>
</dbReference>
<dbReference type="PANTHER" id="PTHR11388">
    <property type="entry name" value="ORGANIC ANION TRANSPORTER"/>
    <property type="match status" value="1"/>
</dbReference>
<keyword evidence="8" id="KW-0406">Ion transport</keyword>
<dbReference type="Pfam" id="PF03137">
    <property type="entry name" value="OATP"/>
    <property type="match status" value="1"/>
</dbReference>
<keyword evidence="8" id="KW-0813">Transport</keyword>
<dbReference type="EMBL" id="EAAA01001998">
    <property type="status" value="NOT_ANNOTATED_CDS"/>
    <property type="molecule type" value="Genomic_DNA"/>
</dbReference>
<feature type="domain" description="Kazal-like" evidence="10">
    <location>
        <begin position="468"/>
        <end position="523"/>
    </location>
</feature>
<comment type="similarity">
    <text evidence="2 8">Belongs to the organo anion transporter (TC 2.A.60) family.</text>
</comment>
<keyword evidence="12" id="KW-1185">Reference proteome</keyword>
<feature type="transmembrane region" description="Helical" evidence="8">
    <location>
        <begin position="272"/>
        <end position="294"/>
    </location>
</feature>
<dbReference type="SUPFAM" id="SSF103473">
    <property type="entry name" value="MFS general substrate transporter"/>
    <property type="match status" value="1"/>
</dbReference>
<evidence type="ECO:0000259" key="9">
    <source>
        <dbReference type="PROSITE" id="PS50850"/>
    </source>
</evidence>